<keyword evidence="1" id="KW-0472">Membrane</keyword>
<evidence type="ECO:0000259" key="2">
    <source>
        <dbReference type="PROSITE" id="PS51123"/>
    </source>
</evidence>
<feature type="domain" description="OmpA-like" evidence="2">
    <location>
        <begin position="269"/>
        <end position="384"/>
    </location>
</feature>
<dbReference type="eggNOG" id="COG2885">
    <property type="taxonomic scope" value="Bacteria"/>
</dbReference>
<evidence type="ECO:0000313" key="4">
    <source>
        <dbReference type="Proteomes" id="UP000002318"/>
    </source>
</evidence>
<dbReference type="OrthoDB" id="9805566at2"/>
<dbReference type="Proteomes" id="UP000002318">
    <property type="component" value="Chromosome"/>
</dbReference>
<keyword evidence="4" id="KW-1185">Reference proteome</keyword>
<dbReference type="GO" id="GO:0016020">
    <property type="term" value="C:membrane"/>
    <property type="evidence" value="ECO:0007669"/>
    <property type="project" value="UniProtKB-UniRule"/>
</dbReference>
<dbReference type="CDD" id="cd07185">
    <property type="entry name" value="OmpA_C-like"/>
    <property type="match status" value="1"/>
</dbReference>
<name>E1R4F4_SEDSS</name>
<dbReference type="Pfam" id="PF00691">
    <property type="entry name" value="OmpA"/>
    <property type="match status" value="1"/>
</dbReference>
<dbReference type="AlphaFoldDB" id="E1R4F4"/>
<dbReference type="STRING" id="573413.Spirs_2585"/>
<evidence type="ECO:0000313" key="3">
    <source>
        <dbReference type="EMBL" id="ADK81695.1"/>
    </source>
</evidence>
<sequence length="384" mass="43360">MQAGGFHRSNRYTVTIREDYSVRTDGAYKGFLSREIHGSFFRSEASYPPQYEGVYFGTGALRREQTYQAVPLEINYRTAFTIDDSGEMRIRSGALPPVRMNIPCFPKDDEDQVSTWSAPAQDSLFWEGKQIPVPTMVTYRITGNRSYEERPVMAINYEYSLRLKPYQTSGMQDVTSLHELFGTVKGEMLLYLDQEGGLFSKERIIRRTVADDGTTSDEEGFRLIWYTGVDGASLNRMIADLSEGNTAVHEAGSDGSDRDDDTSILVEERSEGVVLTLPNIHFKPDEAEILPQEVSRLDELARVLSQIRDTSFLVVGHTADVGTKESQKELSVDRARRIISELSQRGLDESRFLYDGVGGTQPVASNDNEEGRKKNRRVEIFLLE</sequence>
<dbReference type="InterPro" id="IPR050330">
    <property type="entry name" value="Bact_OuterMem_StrucFunc"/>
</dbReference>
<dbReference type="PROSITE" id="PS51123">
    <property type="entry name" value="OMPA_2"/>
    <property type="match status" value="1"/>
</dbReference>
<protein>
    <submittedName>
        <fullName evidence="3">OmpA/MotB domain protein</fullName>
    </submittedName>
</protein>
<dbReference type="InterPro" id="IPR036737">
    <property type="entry name" value="OmpA-like_sf"/>
</dbReference>
<dbReference type="PANTHER" id="PTHR30329">
    <property type="entry name" value="STATOR ELEMENT OF FLAGELLAR MOTOR COMPLEX"/>
    <property type="match status" value="1"/>
</dbReference>
<dbReference type="HOGENOM" id="CLU_045523_1_0_12"/>
<dbReference type="EMBL" id="CP002116">
    <property type="protein sequence ID" value="ADK81695.1"/>
    <property type="molecule type" value="Genomic_DNA"/>
</dbReference>
<evidence type="ECO:0000256" key="1">
    <source>
        <dbReference type="PROSITE-ProRule" id="PRU00473"/>
    </source>
</evidence>
<gene>
    <name evidence="3" type="ordered locus">Spirs_2585</name>
</gene>
<dbReference type="SUPFAM" id="SSF103088">
    <property type="entry name" value="OmpA-like"/>
    <property type="match status" value="1"/>
</dbReference>
<dbReference type="RefSeq" id="WP_013255157.1">
    <property type="nucleotide sequence ID" value="NC_014364.1"/>
</dbReference>
<proteinExistence type="predicted"/>
<dbReference type="KEGG" id="ssm:Spirs_2585"/>
<dbReference type="PANTHER" id="PTHR30329:SF21">
    <property type="entry name" value="LIPOPROTEIN YIAD-RELATED"/>
    <property type="match status" value="1"/>
</dbReference>
<dbReference type="Gene3D" id="3.30.1330.60">
    <property type="entry name" value="OmpA-like domain"/>
    <property type="match status" value="1"/>
</dbReference>
<accession>E1R4F4</accession>
<reference evidence="3 4" key="1">
    <citation type="journal article" date="2010" name="Stand. Genomic Sci.">
        <title>Complete genome sequence of Spirochaeta smaragdinae type strain (SEBR 4228).</title>
        <authorList>
            <person name="Mavromatis K."/>
            <person name="Yasawong M."/>
            <person name="Chertkov O."/>
            <person name="Lapidus A."/>
            <person name="Lucas S."/>
            <person name="Nolan M."/>
            <person name="Del Rio T.G."/>
            <person name="Tice H."/>
            <person name="Cheng J.F."/>
            <person name="Pitluck S."/>
            <person name="Liolios K."/>
            <person name="Ivanova N."/>
            <person name="Tapia R."/>
            <person name="Han C."/>
            <person name="Bruce D."/>
            <person name="Goodwin L."/>
            <person name="Pati A."/>
            <person name="Chen A."/>
            <person name="Palaniappan K."/>
            <person name="Land M."/>
            <person name="Hauser L."/>
            <person name="Chang Y.J."/>
            <person name="Jeffries C.D."/>
            <person name="Detter J.C."/>
            <person name="Rohde M."/>
            <person name="Brambilla E."/>
            <person name="Spring S."/>
            <person name="Goker M."/>
            <person name="Sikorski J."/>
            <person name="Woyke T."/>
            <person name="Bristow J."/>
            <person name="Eisen J.A."/>
            <person name="Markowitz V."/>
            <person name="Hugenholtz P."/>
            <person name="Klenk H.P."/>
            <person name="Kyrpides N.C."/>
        </authorList>
    </citation>
    <scope>NUCLEOTIDE SEQUENCE [LARGE SCALE GENOMIC DNA]</scope>
    <source>
        <strain evidence="4">DSM 11293 / JCM 15392 / SEBR 4228</strain>
    </source>
</reference>
<dbReference type="InterPro" id="IPR006665">
    <property type="entry name" value="OmpA-like"/>
</dbReference>
<organism evidence="3 4">
    <name type="scientific">Sediminispirochaeta smaragdinae (strain DSM 11293 / JCM 15392 / SEBR 4228)</name>
    <name type="common">Spirochaeta smaragdinae</name>
    <dbReference type="NCBI Taxonomy" id="573413"/>
    <lineage>
        <taxon>Bacteria</taxon>
        <taxon>Pseudomonadati</taxon>
        <taxon>Spirochaetota</taxon>
        <taxon>Spirochaetia</taxon>
        <taxon>Spirochaetales</taxon>
        <taxon>Spirochaetaceae</taxon>
        <taxon>Sediminispirochaeta</taxon>
    </lineage>
</organism>